<organism evidence="2 3">
    <name type="scientific">Acacia crassicarpa</name>
    <name type="common">northern wattle</name>
    <dbReference type="NCBI Taxonomy" id="499986"/>
    <lineage>
        <taxon>Eukaryota</taxon>
        <taxon>Viridiplantae</taxon>
        <taxon>Streptophyta</taxon>
        <taxon>Embryophyta</taxon>
        <taxon>Tracheophyta</taxon>
        <taxon>Spermatophyta</taxon>
        <taxon>Magnoliopsida</taxon>
        <taxon>eudicotyledons</taxon>
        <taxon>Gunneridae</taxon>
        <taxon>Pentapetalae</taxon>
        <taxon>rosids</taxon>
        <taxon>fabids</taxon>
        <taxon>Fabales</taxon>
        <taxon>Fabaceae</taxon>
        <taxon>Caesalpinioideae</taxon>
        <taxon>mimosoid clade</taxon>
        <taxon>Acacieae</taxon>
        <taxon>Acacia</taxon>
    </lineage>
</organism>
<proteinExistence type="predicted"/>
<dbReference type="EMBL" id="JAWXYG010000008">
    <property type="protein sequence ID" value="KAK4266644.1"/>
    <property type="molecule type" value="Genomic_DNA"/>
</dbReference>
<feature type="compositionally biased region" description="Basic residues" evidence="1">
    <location>
        <begin position="209"/>
        <end position="218"/>
    </location>
</feature>
<feature type="compositionally biased region" description="Polar residues" evidence="1">
    <location>
        <begin position="192"/>
        <end position="204"/>
    </location>
</feature>
<dbReference type="AlphaFoldDB" id="A0AAE1K675"/>
<name>A0AAE1K675_9FABA</name>
<protein>
    <recommendedName>
        <fullName evidence="4">Mediator-associated protein 2</fullName>
    </recommendedName>
</protein>
<feature type="compositionally biased region" description="Low complexity" evidence="1">
    <location>
        <begin position="122"/>
        <end position="132"/>
    </location>
</feature>
<accession>A0AAE1K675</accession>
<comment type="caution">
    <text evidence="2">The sequence shown here is derived from an EMBL/GenBank/DDBJ whole genome shotgun (WGS) entry which is preliminary data.</text>
</comment>
<evidence type="ECO:0000313" key="3">
    <source>
        <dbReference type="Proteomes" id="UP001293593"/>
    </source>
</evidence>
<sequence length="218" mass="23968">MDVEGVEEYRPPPEFEEDTNDPLIDLNLTDSRELWLIQLPFGEDLLTDIEGQELSLKLHGDGQLSSFEGSSGKAYDFISHGTQEADEIVFVSSAAEEPKIAGKISRRVSVVHYPDPKELERVNSNNPRRNSSGTMMTTSSQYFPRSSRSGHAASTQGSRPRSAVSEVDEPSNTPKRRRTAESEDGAPEPSRGHSSGISSAYSDQSSGGKSKRRSKHKE</sequence>
<dbReference type="InterPro" id="IPR038823">
    <property type="entry name" value="MED2_plant"/>
</dbReference>
<gene>
    <name evidence="2" type="ORF">QN277_027534</name>
</gene>
<keyword evidence="3" id="KW-1185">Reference proteome</keyword>
<dbReference type="Proteomes" id="UP001293593">
    <property type="component" value="Unassembled WGS sequence"/>
</dbReference>
<evidence type="ECO:0008006" key="4">
    <source>
        <dbReference type="Google" id="ProtNLM"/>
    </source>
</evidence>
<evidence type="ECO:0000256" key="1">
    <source>
        <dbReference type="SAM" id="MobiDB-lite"/>
    </source>
</evidence>
<dbReference type="PANTHER" id="PTHR36407:SF1">
    <property type="entry name" value="MEDIATOR-ASSOCIATED PROTEIN 2"/>
    <property type="match status" value="1"/>
</dbReference>
<evidence type="ECO:0000313" key="2">
    <source>
        <dbReference type="EMBL" id="KAK4266644.1"/>
    </source>
</evidence>
<dbReference type="PANTHER" id="PTHR36407">
    <property type="entry name" value="MEDIATOR-ASSOCIATED PROTEIN 2"/>
    <property type="match status" value="1"/>
</dbReference>
<feature type="region of interest" description="Disordered" evidence="1">
    <location>
        <begin position="1"/>
        <end position="22"/>
    </location>
</feature>
<feature type="region of interest" description="Disordered" evidence="1">
    <location>
        <begin position="118"/>
        <end position="218"/>
    </location>
</feature>
<feature type="compositionally biased region" description="Polar residues" evidence="1">
    <location>
        <begin position="133"/>
        <end position="159"/>
    </location>
</feature>
<reference evidence="2" key="1">
    <citation type="submission" date="2023-10" db="EMBL/GenBank/DDBJ databases">
        <title>Chromosome-level genome of the transformable northern wattle, Acacia crassicarpa.</title>
        <authorList>
            <person name="Massaro I."/>
            <person name="Sinha N.R."/>
            <person name="Poethig S."/>
            <person name="Leichty A.R."/>
        </authorList>
    </citation>
    <scope>NUCLEOTIDE SEQUENCE</scope>
    <source>
        <strain evidence="2">Acra3RX</strain>
        <tissue evidence="2">Leaf</tissue>
    </source>
</reference>